<evidence type="ECO:0000256" key="5">
    <source>
        <dbReference type="ARBA" id="ARBA00022898"/>
    </source>
</evidence>
<dbReference type="InterPro" id="IPR051446">
    <property type="entry name" value="HTH_trans_reg/aminotransferase"/>
</dbReference>
<dbReference type="InterPro" id="IPR004839">
    <property type="entry name" value="Aminotransferase_I/II_large"/>
</dbReference>
<keyword evidence="6" id="KW-0805">Transcription regulation</keyword>
<evidence type="ECO:0000256" key="3">
    <source>
        <dbReference type="ARBA" id="ARBA00022576"/>
    </source>
</evidence>
<evidence type="ECO:0000256" key="2">
    <source>
        <dbReference type="ARBA" id="ARBA00005384"/>
    </source>
</evidence>
<evidence type="ECO:0000256" key="8">
    <source>
        <dbReference type="ARBA" id="ARBA00023163"/>
    </source>
</evidence>
<dbReference type="PANTHER" id="PTHR46577:SF2">
    <property type="entry name" value="TRANSCRIPTIONAL REGULATORY PROTEIN"/>
    <property type="match status" value="1"/>
</dbReference>
<dbReference type="SMART" id="SM00345">
    <property type="entry name" value="HTH_GNTR"/>
    <property type="match status" value="1"/>
</dbReference>
<comment type="similarity">
    <text evidence="2">In the C-terminal section; belongs to the class-I pyridoxal-phosphate-dependent aminotransferase family.</text>
</comment>
<dbReference type="SUPFAM" id="SSF53383">
    <property type="entry name" value="PLP-dependent transferases"/>
    <property type="match status" value="1"/>
</dbReference>
<comment type="cofactor">
    <cofactor evidence="1">
        <name>pyridoxal 5'-phosphate</name>
        <dbReference type="ChEBI" id="CHEBI:597326"/>
    </cofactor>
</comment>
<feature type="domain" description="HTH gntR-type" evidence="9">
    <location>
        <begin position="13"/>
        <end position="81"/>
    </location>
</feature>
<keyword evidence="4 10" id="KW-0808">Transferase</keyword>
<dbReference type="GO" id="GO:0003700">
    <property type="term" value="F:DNA-binding transcription factor activity"/>
    <property type="evidence" value="ECO:0007669"/>
    <property type="project" value="InterPro"/>
</dbReference>
<evidence type="ECO:0000313" key="10">
    <source>
        <dbReference type="EMBL" id="REK77591.1"/>
    </source>
</evidence>
<organism evidence="10 11">
    <name type="scientific">Paenibacillus paeoniae</name>
    <dbReference type="NCBI Taxonomy" id="2292705"/>
    <lineage>
        <taxon>Bacteria</taxon>
        <taxon>Bacillati</taxon>
        <taxon>Bacillota</taxon>
        <taxon>Bacilli</taxon>
        <taxon>Bacillales</taxon>
        <taxon>Paenibacillaceae</taxon>
        <taxon>Paenibacillus</taxon>
    </lineage>
</organism>
<accession>A0A371PN48</accession>
<dbReference type="GO" id="GO:0003677">
    <property type="term" value="F:DNA binding"/>
    <property type="evidence" value="ECO:0007669"/>
    <property type="project" value="UniProtKB-KW"/>
</dbReference>
<dbReference type="InterPro" id="IPR036390">
    <property type="entry name" value="WH_DNA-bd_sf"/>
</dbReference>
<dbReference type="Pfam" id="PF00155">
    <property type="entry name" value="Aminotran_1_2"/>
    <property type="match status" value="1"/>
</dbReference>
<protein>
    <submittedName>
        <fullName evidence="10">PLP-dependent aminotransferase family protein</fullName>
    </submittedName>
</protein>
<dbReference type="CDD" id="cd07377">
    <property type="entry name" value="WHTH_GntR"/>
    <property type="match status" value="1"/>
</dbReference>
<evidence type="ECO:0000259" key="9">
    <source>
        <dbReference type="PROSITE" id="PS50949"/>
    </source>
</evidence>
<keyword evidence="11" id="KW-1185">Reference proteome</keyword>
<dbReference type="InterPro" id="IPR015424">
    <property type="entry name" value="PyrdxlP-dep_Trfase"/>
</dbReference>
<dbReference type="InterPro" id="IPR000524">
    <property type="entry name" value="Tscrpt_reg_HTH_GntR"/>
</dbReference>
<dbReference type="GO" id="GO:0030170">
    <property type="term" value="F:pyridoxal phosphate binding"/>
    <property type="evidence" value="ECO:0007669"/>
    <property type="project" value="InterPro"/>
</dbReference>
<dbReference type="Gene3D" id="3.90.1150.10">
    <property type="entry name" value="Aspartate Aminotransferase, domain 1"/>
    <property type="match status" value="1"/>
</dbReference>
<evidence type="ECO:0000313" key="11">
    <source>
        <dbReference type="Proteomes" id="UP000261905"/>
    </source>
</evidence>
<dbReference type="InterPro" id="IPR015422">
    <property type="entry name" value="PyrdxlP-dep_Trfase_small"/>
</dbReference>
<keyword evidence="7" id="KW-0238">DNA-binding</keyword>
<reference evidence="10 11" key="1">
    <citation type="submission" date="2018-08" db="EMBL/GenBank/DDBJ databases">
        <title>Paenibacillus sp. M4BSY-1, whole genome shotgun sequence.</title>
        <authorList>
            <person name="Tuo L."/>
        </authorList>
    </citation>
    <scope>NUCLEOTIDE SEQUENCE [LARGE SCALE GENOMIC DNA]</scope>
    <source>
        <strain evidence="10 11">M4BSY-1</strain>
    </source>
</reference>
<dbReference type="EMBL" id="QUBQ01000001">
    <property type="protein sequence ID" value="REK77591.1"/>
    <property type="molecule type" value="Genomic_DNA"/>
</dbReference>
<keyword evidence="3 10" id="KW-0032">Aminotransferase</keyword>
<name>A0A371PN48_9BACL</name>
<comment type="caution">
    <text evidence="10">The sequence shown here is derived from an EMBL/GenBank/DDBJ whole genome shotgun (WGS) entry which is preliminary data.</text>
</comment>
<keyword evidence="5" id="KW-0663">Pyridoxal phosphate</keyword>
<dbReference type="AlphaFoldDB" id="A0A371PN48"/>
<dbReference type="SUPFAM" id="SSF46785">
    <property type="entry name" value="Winged helix' DNA-binding domain"/>
    <property type="match status" value="1"/>
</dbReference>
<sequence>MTEEWLLDRSSTIPLFQQICDRIVEKIRNGEWPVGTKIPTQRELARRFGVNRSTIVYALDELTADGLIQSRVGHGTVVVNNTWNVIASSRSHDWGRYVAAGAHQPNHQWIQIINKAEEDKAILRLGTGEPSPDLLPAHTMLHSLQSRGDVLSLSYSEPRGSLRLREALSRYLLSKGIKAAPSSILIVSGALQALQLISLGLLREGSTILTESPSYLNSIHVVQSTGVRPCGMPMDKEGLIAGRIGPMKRQTDAAMLYTIPTFHNPTGCLMSASRREELMRVCMHERLPVVEDDVYGDLWLDASPPAPLKSLDREGLVLYIGSMSKSLGPGLRLGWVVAPEPVIDRLSDIKMQTDYGTSALSQYAVAEWLETGLYDKHLAGLREELRRRRNHMSTLLDRYMQSYAEWSLPQGGFYIWLRILLPLSVRKLFELALKEGILLHPGSVYDPGLGEPYLRLSYAYASFEGMEHGISRLAALIFQLGGKQ</sequence>
<dbReference type="Gene3D" id="1.10.10.10">
    <property type="entry name" value="Winged helix-like DNA-binding domain superfamily/Winged helix DNA-binding domain"/>
    <property type="match status" value="1"/>
</dbReference>
<dbReference type="RefSeq" id="WP_116045302.1">
    <property type="nucleotide sequence ID" value="NZ_QUBQ01000001.1"/>
</dbReference>
<dbReference type="OrthoDB" id="9802601at2"/>
<dbReference type="PANTHER" id="PTHR46577">
    <property type="entry name" value="HTH-TYPE TRANSCRIPTIONAL REGULATORY PROTEIN GABR"/>
    <property type="match status" value="1"/>
</dbReference>
<dbReference type="PROSITE" id="PS50949">
    <property type="entry name" value="HTH_GNTR"/>
    <property type="match status" value="1"/>
</dbReference>
<dbReference type="GO" id="GO:0008483">
    <property type="term" value="F:transaminase activity"/>
    <property type="evidence" value="ECO:0007669"/>
    <property type="project" value="UniProtKB-KW"/>
</dbReference>
<gene>
    <name evidence="10" type="ORF">DX130_11525</name>
</gene>
<dbReference type="FunFam" id="3.40.640.10:FF:000023">
    <property type="entry name" value="Transcriptional regulator, GntR family"/>
    <property type="match status" value="1"/>
</dbReference>
<evidence type="ECO:0000256" key="6">
    <source>
        <dbReference type="ARBA" id="ARBA00023015"/>
    </source>
</evidence>
<dbReference type="Pfam" id="PF00392">
    <property type="entry name" value="GntR"/>
    <property type="match status" value="1"/>
</dbReference>
<dbReference type="InterPro" id="IPR036388">
    <property type="entry name" value="WH-like_DNA-bd_sf"/>
</dbReference>
<dbReference type="PRINTS" id="PR00035">
    <property type="entry name" value="HTHGNTR"/>
</dbReference>
<proteinExistence type="inferred from homology"/>
<keyword evidence="8" id="KW-0804">Transcription</keyword>
<dbReference type="FunFam" id="1.10.10.10:FF:000079">
    <property type="entry name" value="GntR family transcriptional regulator"/>
    <property type="match status" value="1"/>
</dbReference>
<evidence type="ECO:0000256" key="7">
    <source>
        <dbReference type="ARBA" id="ARBA00023125"/>
    </source>
</evidence>
<dbReference type="CDD" id="cd00609">
    <property type="entry name" value="AAT_like"/>
    <property type="match status" value="1"/>
</dbReference>
<dbReference type="InterPro" id="IPR015421">
    <property type="entry name" value="PyrdxlP-dep_Trfase_major"/>
</dbReference>
<evidence type="ECO:0000256" key="4">
    <source>
        <dbReference type="ARBA" id="ARBA00022679"/>
    </source>
</evidence>
<dbReference type="Proteomes" id="UP000261905">
    <property type="component" value="Unassembled WGS sequence"/>
</dbReference>
<evidence type="ECO:0000256" key="1">
    <source>
        <dbReference type="ARBA" id="ARBA00001933"/>
    </source>
</evidence>
<dbReference type="Gene3D" id="3.40.640.10">
    <property type="entry name" value="Type I PLP-dependent aspartate aminotransferase-like (Major domain)"/>
    <property type="match status" value="1"/>
</dbReference>